<accession>A0A0M0L545</accession>
<feature type="domain" description="Rhodanese" evidence="1">
    <location>
        <begin position="37"/>
        <end position="110"/>
    </location>
</feature>
<name>A0A0M0L545_9BACI</name>
<protein>
    <submittedName>
        <fullName evidence="2">Rhodanese sulfurtransferase</fullName>
    </submittedName>
</protein>
<comment type="caution">
    <text evidence="2">The sequence shown here is derived from an EMBL/GenBank/DDBJ whole genome shotgun (WGS) entry which is preliminary data.</text>
</comment>
<keyword evidence="3" id="KW-1185">Reference proteome</keyword>
<dbReference type="PROSITE" id="PS50206">
    <property type="entry name" value="RHODANESE_3"/>
    <property type="match status" value="1"/>
</dbReference>
<dbReference type="EMBL" id="LILC01000013">
    <property type="protein sequence ID" value="KOO46164.1"/>
    <property type="molecule type" value="Genomic_DNA"/>
</dbReference>
<keyword evidence="2" id="KW-0808">Transferase</keyword>
<dbReference type="OrthoDB" id="2967651at2"/>
<evidence type="ECO:0000313" key="2">
    <source>
        <dbReference type="EMBL" id="KOO46164.1"/>
    </source>
</evidence>
<dbReference type="InterPro" id="IPR036873">
    <property type="entry name" value="Rhodanese-like_dom_sf"/>
</dbReference>
<dbReference type="Gene3D" id="3.40.250.10">
    <property type="entry name" value="Rhodanese-like domain"/>
    <property type="match status" value="1"/>
</dbReference>
<reference evidence="3" key="1">
    <citation type="submission" date="2015-08" db="EMBL/GenBank/DDBJ databases">
        <title>Fjat-14210 dsm16467.</title>
        <authorList>
            <person name="Liu B."/>
            <person name="Wang J."/>
            <person name="Zhu Y."/>
            <person name="Liu G."/>
            <person name="Chen Q."/>
            <person name="Chen Z."/>
            <person name="Lan J."/>
            <person name="Che J."/>
            <person name="Ge C."/>
            <person name="Shi H."/>
            <person name="Pan Z."/>
            <person name="Liu X."/>
        </authorList>
    </citation>
    <scope>NUCLEOTIDE SEQUENCE [LARGE SCALE GENOMIC DNA]</scope>
    <source>
        <strain evidence="3">DSM 16467</strain>
    </source>
</reference>
<dbReference type="GO" id="GO:0016740">
    <property type="term" value="F:transferase activity"/>
    <property type="evidence" value="ECO:0007669"/>
    <property type="project" value="UniProtKB-KW"/>
</dbReference>
<dbReference type="InterPro" id="IPR001763">
    <property type="entry name" value="Rhodanese-like_dom"/>
</dbReference>
<dbReference type="Proteomes" id="UP000037558">
    <property type="component" value="Unassembled WGS sequence"/>
</dbReference>
<evidence type="ECO:0000313" key="3">
    <source>
        <dbReference type="Proteomes" id="UP000037558"/>
    </source>
</evidence>
<dbReference type="STRING" id="284581.AMD01_09870"/>
<evidence type="ECO:0000259" key="1">
    <source>
        <dbReference type="PROSITE" id="PS50206"/>
    </source>
</evidence>
<sequence>MTILVIGIAMVLLVIALFYQRYVPVQGVRKVDSVDCEQSGISLVDVRHFNEITKQPCPSAIHIPLAYLERHHSDIPLREVVVIVNDRISRNLSVRRLKKLGFDVRGYMCTCE</sequence>
<organism evidence="2 3">
    <name type="scientific">Priestia koreensis</name>
    <dbReference type="NCBI Taxonomy" id="284581"/>
    <lineage>
        <taxon>Bacteria</taxon>
        <taxon>Bacillati</taxon>
        <taxon>Bacillota</taxon>
        <taxon>Bacilli</taxon>
        <taxon>Bacillales</taxon>
        <taxon>Bacillaceae</taxon>
        <taxon>Priestia</taxon>
    </lineage>
</organism>
<proteinExistence type="predicted"/>
<dbReference type="SUPFAM" id="SSF52821">
    <property type="entry name" value="Rhodanese/Cell cycle control phosphatase"/>
    <property type="match status" value="1"/>
</dbReference>
<dbReference type="RefSeq" id="WP_053401232.1">
    <property type="nucleotide sequence ID" value="NZ_CP061868.1"/>
</dbReference>
<dbReference type="AlphaFoldDB" id="A0A0M0L545"/>
<gene>
    <name evidence="2" type="ORF">AMD01_09870</name>
</gene>
<dbReference type="PATRIC" id="fig|284581.3.peg.2052"/>